<dbReference type="Proteomes" id="UP000298663">
    <property type="component" value="Unassembled WGS sequence"/>
</dbReference>
<dbReference type="PANTHER" id="PTHR10063:SF11">
    <property type="entry name" value="RHO GTPASE-ACTIVATING PROTEIN CG5521-RELATED"/>
    <property type="match status" value="1"/>
</dbReference>
<dbReference type="SUPFAM" id="SSF48371">
    <property type="entry name" value="ARM repeat"/>
    <property type="match status" value="1"/>
</dbReference>
<evidence type="ECO:0000259" key="2">
    <source>
        <dbReference type="Pfam" id="PF11864"/>
    </source>
</evidence>
<evidence type="ECO:0000313" key="4">
    <source>
        <dbReference type="Proteomes" id="UP000298663"/>
    </source>
</evidence>
<organism evidence="3 4">
    <name type="scientific">Steinernema carpocapsae</name>
    <name type="common">Entomopathogenic nematode</name>
    <dbReference type="NCBI Taxonomy" id="34508"/>
    <lineage>
        <taxon>Eukaryota</taxon>
        <taxon>Metazoa</taxon>
        <taxon>Ecdysozoa</taxon>
        <taxon>Nematoda</taxon>
        <taxon>Chromadorea</taxon>
        <taxon>Rhabditida</taxon>
        <taxon>Tylenchina</taxon>
        <taxon>Panagrolaimomorpha</taxon>
        <taxon>Strongyloidoidea</taxon>
        <taxon>Steinernematidae</taxon>
        <taxon>Steinernema</taxon>
    </lineage>
</organism>
<sequence>MKVPVNQLIDQMEEMYRLNTFTGTTETIFMLVERMADYRQDESIRKLIEYRTNLIDPIHPDWIQQAKDLIMRYLSPSRNSPATQSKAIWVLRQIYENYRIRYETSIVQLLVIPILSDLPHVKDTKLQYEMLCVLSDVSKTVSLWMEMKKDMFYNVVTIIDQFITDQAREADNDNLEVAVVNLCECMAERWISLGMQQFANLLDVFIRHLRLQYELSCEEPGSEVRFRIFSALLSISIVPNIGSLVFRNIRAEDAPLVNTNIICTGDEHATAEFRWTDICEITVLGLKQEKWWPVLSNILDHLARILEFRALVYSSPESLMAEFFTAVVDVLRRFEDGEIESVEPLNKEEIAKHLCPVLSRLLNYWTDSKRKLLCEHIVRLVSSQAIEALMACDICIHMCAKFLDPLASELMGYLASFEPRASTAIPLMELLADASMVPEFVNSFDSEDFKRVVDVLAPYTNVNKFNAYIIAGVHRIMLRWFTRAPPKHIAEFGRYIVENFDSVKISQQNDLLTSDNDPLSRQESGDGRQIFNFNESDPHCYDSSNALTLEAICGTSSGIGRSMESIATNEDRGLRMTTAVDQRMSIAKDAKTVLDSFVHHWLRKHQMGGCAENDDSYYDRMWG</sequence>
<feature type="domain" description="Tuberin N-terminal" evidence="2">
    <location>
        <begin position="5"/>
        <end position="90"/>
    </location>
</feature>
<keyword evidence="4" id="KW-1185">Reference proteome</keyword>
<reference evidence="3 4" key="1">
    <citation type="journal article" date="2015" name="Genome Biol.">
        <title>Comparative genomics of Steinernema reveals deeply conserved gene regulatory networks.</title>
        <authorList>
            <person name="Dillman A.R."/>
            <person name="Macchietto M."/>
            <person name="Porter C.F."/>
            <person name="Rogers A."/>
            <person name="Williams B."/>
            <person name="Antoshechkin I."/>
            <person name="Lee M.M."/>
            <person name="Goodwin Z."/>
            <person name="Lu X."/>
            <person name="Lewis E.E."/>
            <person name="Goodrich-Blair H."/>
            <person name="Stock S.P."/>
            <person name="Adams B.J."/>
            <person name="Sternberg P.W."/>
            <person name="Mortazavi A."/>
        </authorList>
    </citation>
    <scope>NUCLEOTIDE SEQUENCE [LARGE SCALE GENOMIC DNA]</scope>
    <source>
        <strain evidence="3 4">ALL</strain>
    </source>
</reference>
<accession>A0A4U5NH59</accession>
<dbReference type="InterPro" id="IPR016024">
    <property type="entry name" value="ARM-type_fold"/>
</dbReference>
<feature type="domain" description="Tuberin-type" evidence="1">
    <location>
        <begin position="174"/>
        <end position="484"/>
    </location>
</feature>
<dbReference type="GO" id="GO:0005737">
    <property type="term" value="C:cytoplasm"/>
    <property type="evidence" value="ECO:0007669"/>
    <property type="project" value="TreeGrafter"/>
</dbReference>
<dbReference type="Pfam" id="PF11864">
    <property type="entry name" value="DUF3384"/>
    <property type="match status" value="1"/>
</dbReference>
<dbReference type="EMBL" id="AZBU02000004">
    <property type="protein sequence ID" value="TKR82070.1"/>
    <property type="molecule type" value="Genomic_DNA"/>
</dbReference>
<name>A0A4U5NH59_STECR</name>
<reference evidence="3 4" key="2">
    <citation type="journal article" date="2019" name="G3 (Bethesda)">
        <title>Hybrid Assembly of the Genome of the Entomopathogenic Nematode Steinernema carpocapsae Identifies the X-Chromosome.</title>
        <authorList>
            <person name="Serra L."/>
            <person name="Macchietto M."/>
            <person name="Macias-Munoz A."/>
            <person name="McGill C.J."/>
            <person name="Rodriguez I.M."/>
            <person name="Rodriguez B."/>
            <person name="Murad R."/>
            <person name="Mortazavi A."/>
        </authorList>
    </citation>
    <scope>NUCLEOTIDE SEQUENCE [LARGE SCALE GENOMIC DNA]</scope>
    <source>
        <strain evidence="3 4">ALL</strain>
    </source>
</reference>
<proteinExistence type="predicted"/>
<protein>
    <submittedName>
        <fullName evidence="3">Uncharacterized protein</fullName>
    </submittedName>
</protein>
<dbReference type="AlphaFoldDB" id="A0A4U5NH59"/>
<dbReference type="STRING" id="34508.A0A4U5NH59"/>
<dbReference type="GO" id="GO:0005634">
    <property type="term" value="C:nucleus"/>
    <property type="evidence" value="ECO:0007669"/>
    <property type="project" value="InterPro"/>
</dbReference>
<dbReference type="PANTHER" id="PTHR10063">
    <property type="entry name" value="TUBERIN"/>
    <property type="match status" value="1"/>
</dbReference>
<gene>
    <name evidence="3" type="ORF">L596_015846</name>
</gene>
<evidence type="ECO:0000313" key="3">
    <source>
        <dbReference type="EMBL" id="TKR82070.1"/>
    </source>
</evidence>
<dbReference type="OrthoDB" id="5797019at2759"/>
<evidence type="ECO:0000259" key="1">
    <source>
        <dbReference type="Pfam" id="PF03542"/>
    </source>
</evidence>
<dbReference type="InterPro" id="IPR024584">
    <property type="entry name" value="Tuberin_N"/>
</dbReference>
<dbReference type="GO" id="GO:0005096">
    <property type="term" value="F:GTPase activator activity"/>
    <property type="evidence" value="ECO:0007669"/>
    <property type="project" value="InterPro"/>
</dbReference>
<dbReference type="InterPro" id="IPR018515">
    <property type="entry name" value="Tuberin-type_domain"/>
</dbReference>
<comment type="caution">
    <text evidence="3">The sequence shown here is derived from an EMBL/GenBank/DDBJ whole genome shotgun (WGS) entry which is preliminary data.</text>
</comment>
<dbReference type="InterPro" id="IPR027107">
    <property type="entry name" value="Tuberin/Ral-act_asu"/>
</dbReference>
<dbReference type="Pfam" id="PF03542">
    <property type="entry name" value="Tuberin"/>
    <property type="match status" value="1"/>
</dbReference>